<sequence length="95" mass="10641">LQSKLGAPITDTDVPLYTALKTNLDSITPELTCSRCVEVVNNFNRSDIPITLGNIVHNKEWKEEESNLLEEIWNNPAFATSEIRSTQSEGTYVTD</sequence>
<dbReference type="EMBL" id="CAJVQC010159871">
    <property type="protein sequence ID" value="CAG8848242.1"/>
    <property type="molecule type" value="Genomic_DNA"/>
</dbReference>
<gene>
    <name evidence="1" type="ORF">RPERSI_LOCUS35020</name>
</gene>
<organism evidence="1 2">
    <name type="scientific">Racocetra persica</name>
    <dbReference type="NCBI Taxonomy" id="160502"/>
    <lineage>
        <taxon>Eukaryota</taxon>
        <taxon>Fungi</taxon>
        <taxon>Fungi incertae sedis</taxon>
        <taxon>Mucoromycota</taxon>
        <taxon>Glomeromycotina</taxon>
        <taxon>Glomeromycetes</taxon>
        <taxon>Diversisporales</taxon>
        <taxon>Gigasporaceae</taxon>
        <taxon>Racocetra</taxon>
    </lineage>
</organism>
<comment type="caution">
    <text evidence="1">The sequence shown here is derived from an EMBL/GenBank/DDBJ whole genome shotgun (WGS) entry which is preliminary data.</text>
</comment>
<proteinExistence type="predicted"/>
<feature type="non-terminal residue" evidence="1">
    <location>
        <position position="1"/>
    </location>
</feature>
<feature type="non-terminal residue" evidence="1">
    <location>
        <position position="95"/>
    </location>
</feature>
<dbReference type="Proteomes" id="UP000789920">
    <property type="component" value="Unassembled WGS sequence"/>
</dbReference>
<name>A0ACA9SUC6_9GLOM</name>
<accession>A0ACA9SUC6</accession>
<evidence type="ECO:0000313" key="2">
    <source>
        <dbReference type="Proteomes" id="UP000789920"/>
    </source>
</evidence>
<keyword evidence="2" id="KW-1185">Reference proteome</keyword>
<protein>
    <submittedName>
        <fullName evidence="1">27052_t:CDS:1</fullName>
    </submittedName>
</protein>
<reference evidence="1" key="1">
    <citation type="submission" date="2021-06" db="EMBL/GenBank/DDBJ databases">
        <authorList>
            <person name="Kallberg Y."/>
            <person name="Tangrot J."/>
            <person name="Rosling A."/>
        </authorList>
    </citation>
    <scope>NUCLEOTIDE SEQUENCE</scope>
    <source>
        <strain evidence="1">MA461A</strain>
    </source>
</reference>
<evidence type="ECO:0000313" key="1">
    <source>
        <dbReference type="EMBL" id="CAG8848242.1"/>
    </source>
</evidence>